<dbReference type="Proteomes" id="UP000183974">
    <property type="component" value="Unassembled WGS sequence"/>
</dbReference>
<proteinExistence type="predicted"/>
<dbReference type="Pfam" id="PF03992">
    <property type="entry name" value="ABM"/>
    <property type="match status" value="1"/>
</dbReference>
<keyword evidence="2" id="KW-0560">Oxidoreductase</keyword>
<accession>A0A1M7KKW2</accession>
<protein>
    <submittedName>
        <fullName evidence="2">Antibiotic biosynthesis monooxygenase</fullName>
    </submittedName>
</protein>
<gene>
    <name evidence="2" type="ORF">SAMN05444398_13016</name>
</gene>
<dbReference type="OrthoDB" id="9798157at2"/>
<reference evidence="2 3" key="1">
    <citation type="submission" date="2016-11" db="EMBL/GenBank/DDBJ databases">
        <authorList>
            <person name="Jaros S."/>
            <person name="Januszkiewicz K."/>
            <person name="Wedrychowicz H."/>
        </authorList>
    </citation>
    <scope>NUCLEOTIDE SEQUENCE [LARGE SCALE GENOMIC DNA]</scope>
    <source>
        <strain evidence="2 3">DSM 29589</strain>
    </source>
</reference>
<dbReference type="InterPro" id="IPR011008">
    <property type="entry name" value="Dimeric_a/b-barrel"/>
</dbReference>
<dbReference type="SUPFAM" id="SSF54909">
    <property type="entry name" value="Dimeric alpha+beta barrel"/>
    <property type="match status" value="1"/>
</dbReference>
<keyword evidence="2" id="KW-0503">Monooxygenase</keyword>
<evidence type="ECO:0000313" key="2">
    <source>
        <dbReference type="EMBL" id="SHM65981.1"/>
    </source>
</evidence>
<dbReference type="GO" id="GO:0004497">
    <property type="term" value="F:monooxygenase activity"/>
    <property type="evidence" value="ECO:0007669"/>
    <property type="project" value="UniProtKB-KW"/>
</dbReference>
<dbReference type="STRING" id="337701.SAMN05444398_13016"/>
<dbReference type="Gene3D" id="3.30.70.100">
    <property type="match status" value="1"/>
</dbReference>
<dbReference type="AlphaFoldDB" id="A0A1M7KKW2"/>
<sequence length="101" mass="11247">MITELTRLPVGKENGTAFEKSWIEAEKILVLQPGYVSHKIGRVVEDDQGYILEIVWASMEAHVTDFVGSPDFTAFIEHIAQYLNGDADVVHYATFSSSNNS</sequence>
<dbReference type="EMBL" id="FRBR01000030">
    <property type="protein sequence ID" value="SHM65981.1"/>
    <property type="molecule type" value="Genomic_DNA"/>
</dbReference>
<dbReference type="InterPro" id="IPR007138">
    <property type="entry name" value="ABM_dom"/>
</dbReference>
<evidence type="ECO:0000313" key="3">
    <source>
        <dbReference type="Proteomes" id="UP000183974"/>
    </source>
</evidence>
<feature type="domain" description="ABM" evidence="1">
    <location>
        <begin position="1"/>
        <end position="77"/>
    </location>
</feature>
<evidence type="ECO:0000259" key="1">
    <source>
        <dbReference type="Pfam" id="PF03992"/>
    </source>
</evidence>
<keyword evidence="3" id="KW-1185">Reference proteome</keyword>
<organism evidence="2 3">
    <name type="scientific">Roseovarius pacificus</name>
    <dbReference type="NCBI Taxonomy" id="337701"/>
    <lineage>
        <taxon>Bacteria</taxon>
        <taxon>Pseudomonadati</taxon>
        <taxon>Pseudomonadota</taxon>
        <taxon>Alphaproteobacteria</taxon>
        <taxon>Rhodobacterales</taxon>
        <taxon>Roseobacteraceae</taxon>
        <taxon>Roseovarius</taxon>
    </lineage>
</organism>
<name>A0A1M7KKW2_9RHOB</name>
<dbReference type="RefSeq" id="WP_073038116.1">
    <property type="nucleotide sequence ID" value="NZ_BMLR01000029.1"/>
</dbReference>